<sequence>MGRVLLLLFIVVPALEIWAIIEVGQRIGGWQTFALIILTGIVGAYLAKKEAVKVWSYAQSDMAAGQVPTRHIMDGICLFAGGVFLLSPGFLTDIAGILLVLPLTRPLFRNLLSVWIQKKLSNGRPFFFFRR</sequence>
<dbReference type="PANTHER" id="PTHR35335">
    <property type="entry name" value="UPF0716 PROTEIN FXSA"/>
    <property type="match status" value="1"/>
</dbReference>
<dbReference type="OrthoDB" id="9792788at2"/>
<reference evidence="2 3" key="1">
    <citation type="submission" date="2019-05" db="EMBL/GenBank/DDBJ databases">
        <title>We sequenced the genome of Paenibacillus hemerocallicola KCTC 33185 for further insight into its adaptation and study the phylogeny of Paenibacillus.</title>
        <authorList>
            <person name="Narsing Rao M.P."/>
        </authorList>
    </citation>
    <scope>NUCLEOTIDE SEQUENCE [LARGE SCALE GENOMIC DNA]</scope>
    <source>
        <strain evidence="2 3">KCTC 33185</strain>
    </source>
</reference>
<accession>A0A5C4T1G8</accession>
<proteinExistence type="predicted"/>
<name>A0A5C4T1G8_9BACL</name>
<comment type="caution">
    <text evidence="2">The sequence shown here is derived from an EMBL/GenBank/DDBJ whole genome shotgun (WGS) entry which is preliminary data.</text>
</comment>
<feature type="transmembrane region" description="Helical" evidence="1">
    <location>
        <begin position="29"/>
        <end position="47"/>
    </location>
</feature>
<keyword evidence="1" id="KW-1133">Transmembrane helix</keyword>
<dbReference type="Proteomes" id="UP000307943">
    <property type="component" value="Unassembled WGS sequence"/>
</dbReference>
<evidence type="ECO:0000313" key="3">
    <source>
        <dbReference type="Proteomes" id="UP000307943"/>
    </source>
</evidence>
<dbReference type="PANTHER" id="PTHR35335:SF1">
    <property type="entry name" value="UPF0716 PROTEIN FXSA"/>
    <property type="match status" value="1"/>
</dbReference>
<keyword evidence="1" id="KW-0472">Membrane</keyword>
<dbReference type="Pfam" id="PF04186">
    <property type="entry name" value="FxsA"/>
    <property type="match status" value="1"/>
</dbReference>
<dbReference type="NCBIfam" id="NF008528">
    <property type="entry name" value="PRK11463.1-2"/>
    <property type="match status" value="1"/>
</dbReference>
<protein>
    <submittedName>
        <fullName evidence="2">Membrane protein FxsA</fullName>
    </submittedName>
</protein>
<keyword evidence="1" id="KW-0812">Transmembrane</keyword>
<evidence type="ECO:0000313" key="2">
    <source>
        <dbReference type="EMBL" id="TNJ62823.1"/>
    </source>
</evidence>
<dbReference type="GO" id="GO:0016020">
    <property type="term" value="C:membrane"/>
    <property type="evidence" value="ECO:0007669"/>
    <property type="project" value="InterPro"/>
</dbReference>
<dbReference type="EMBL" id="VDCQ01000053">
    <property type="protein sequence ID" value="TNJ62823.1"/>
    <property type="molecule type" value="Genomic_DNA"/>
</dbReference>
<dbReference type="InterPro" id="IPR007313">
    <property type="entry name" value="FxsA"/>
</dbReference>
<gene>
    <name evidence="2" type="primary">fxsA</name>
    <name evidence="2" type="ORF">FE784_28970</name>
</gene>
<evidence type="ECO:0000256" key="1">
    <source>
        <dbReference type="SAM" id="Phobius"/>
    </source>
</evidence>
<feature type="transmembrane region" description="Helical" evidence="1">
    <location>
        <begin position="76"/>
        <end position="101"/>
    </location>
</feature>
<dbReference type="AlphaFoldDB" id="A0A5C4T1G8"/>
<organism evidence="2 3">
    <name type="scientific">Paenibacillus hemerocallicola</name>
    <dbReference type="NCBI Taxonomy" id="1172614"/>
    <lineage>
        <taxon>Bacteria</taxon>
        <taxon>Bacillati</taxon>
        <taxon>Bacillota</taxon>
        <taxon>Bacilli</taxon>
        <taxon>Bacillales</taxon>
        <taxon>Paenibacillaceae</taxon>
        <taxon>Paenibacillus</taxon>
    </lineage>
</organism>
<keyword evidence="3" id="KW-1185">Reference proteome</keyword>